<dbReference type="InterPro" id="IPR041588">
    <property type="entry name" value="Integrase_H2C2"/>
</dbReference>
<evidence type="ECO:0000313" key="3">
    <source>
        <dbReference type="Proteomes" id="UP000504618"/>
    </source>
</evidence>
<dbReference type="RefSeq" id="XP_024887654.1">
    <property type="nucleotide sequence ID" value="XM_025031886.1"/>
</dbReference>
<dbReference type="PROSITE" id="PS50994">
    <property type="entry name" value="INTEGRASE"/>
    <property type="match status" value="1"/>
</dbReference>
<dbReference type="Gene3D" id="1.10.340.70">
    <property type="match status" value="1"/>
</dbReference>
<organism evidence="3 4">
    <name type="scientific">Temnothorax curvispinosus</name>
    <dbReference type="NCBI Taxonomy" id="300111"/>
    <lineage>
        <taxon>Eukaryota</taxon>
        <taxon>Metazoa</taxon>
        <taxon>Ecdysozoa</taxon>
        <taxon>Arthropoda</taxon>
        <taxon>Hexapoda</taxon>
        <taxon>Insecta</taxon>
        <taxon>Pterygota</taxon>
        <taxon>Neoptera</taxon>
        <taxon>Endopterygota</taxon>
        <taxon>Hymenoptera</taxon>
        <taxon>Apocrita</taxon>
        <taxon>Aculeata</taxon>
        <taxon>Formicoidea</taxon>
        <taxon>Formicidae</taxon>
        <taxon>Myrmicinae</taxon>
        <taxon>Temnothorax</taxon>
    </lineage>
</organism>
<sequence>MPDPAKDATGGKTPPLLKLPDDKRTSDRQASPVRLSAELTLKVRTQMNRIATVRKIGETLPSSVEDTSVDEILQISIQLEEVHKAFLKEHAYFEVSWPAALIDHEYFSNDAFAVEAEECMTARRALAKLKGALTEKIAPTTAPAVIYDSQRLTDVEKLHYLRLSLEGPPAQLISGLPLTGDSLKPSWEMLVDRYENKRLLIQSYLDQLFASSTPVQKNAKALDKLLNTFKEAIKGLQSLGVSQDLGDCVLVYQLSRQLDRQTKEQWETSLGVAREYPRFEKLEQFLTTRARALERVESTASSGSAAGAALATRRSSAHHAAAQPARTNTSDGSTEYPCDCCNGTHFVVTCPKFRELSPGDRQKLAISRRLCFNCLGRHNTLTNILPSFNAAPQEWPHLTKLTLADPDFLTPRPVDIIIGADSYGQIIKPNIIKQDTLMPIAQLSIFGWLVLGPVDTSSSASAAVHHALIQEREDALYELLSRFWIQEEVPASNNPELTPDEQRCEEHFKSTVSRDSTGRYTVRLPLKSSPDTLGNSYLTAHRCLQSLQRRFSRDDNYRRLYHQFMTEYRDLNHMKKASPVSSQQPQYYLPHHGVLKPDSATTKLRVVFNGSSASTSGRSLNDIMHTGAKLHLDVTDVLLWIRQFRHLVATDITKMYRQINVHEDDWNLQRILWLDELLNEVAYYLTTVTYGTKAAPFLAVRTLLQLVEDEGHNFPLAVPSILQGRYVDDIFGGADTVQQLIKIALQLKNLCRVGGFPLAKWHATHPDVLTAVQAEKDQGSQITFDDCATKILGLRWLPQEDSFAFATRISSHTDHLTKRLVLSEVAQIFDPLGFASPVVIKAKMLLQELWLHKLQWDEPLPSQLSSRWLIIRKELTSLRKISIPRWYNTWSTSTVEFHGFSDASQLAMAAVVFITVHGSTGTTISSVCSKTKVAPLKRLTIPRLELTAALLLSRLMQYVQATLKLNVTTTHLWTDSVVTLTWIKSHASRWKDFVRNRVSQIQELTANAHWKYVPGTSNPADCASRGLNTAQLQSHSLWWTGPPWILTPEAWPSQPALSDELSTHEARPGIALHAAAFQPDYHWDLIYRYSSLNKLLKITALCFRFISLLGKRRRKTLDLHSALEEARFFWIKATQAAYFTHEIKMLTANSRLPTAHAFSRLTAYIDAQGIIRVGGRLNQSALAQDSKHQAILPRHSQLSTLIISHAHLRTLHGGTQLTLAHVRQSYWIIGGRAPVKSHILRCVVCARQRGIRAHQLMGQLPLSRVTPSRPFTHTGVDYAGPLTIKAWKGRGAKTYKGWICVFVCFSTSAIHLEVVSDYSSEGFIAAFRRFSARRGIAQTIYSDCGTTFIGADAALKKMFIQSSQEHQQIAQILQQDCTRWEFNPPGAPHMGGKWEAVVKSVKFHLRRTIGETLLTTEELTTLLTQIEAILNSRPLEPLSDDPEDVSALTPGHFLIGGPLTTIPEPSLIDLATSRLSRWQLIQQRVQHFWAQWSAHYLQRQQAISKWHHLNNNIKVGSIVLLTDERSPPCKWPLARVTAVHPGKDDSPGWLPSRRPPRHSLGQVPSLRFYPSQLNEGSRVRNHQQGC</sequence>
<dbReference type="GO" id="GO:0042575">
    <property type="term" value="C:DNA polymerase complex"/>
    <property type="evidence" value="ECO:0007669"/>
    <property type="project" value="UniProtKB-ARBA"/>
</dbReference>
<name>A0A6J1QY70_9HYME</name>
<dbReference type="PANTHER" id="PTHR47331:SF1">
    <property type="entry name" value="GAG-LIKE PROTEIN"/>
    <property type="match status" value="1"/>
</dbReference>
<feature type="region of interest" description="Disordered" evidence="1">
    <location>
        <begin position="1"/>
        <end position="31"/>
    </location>
</feature>
<dbReference type="GeneID" id="112464731"/>
<dbReference type="InterPro" id="IPR036397">
    <property type="entry name" value="RNaseH_sf"/>
</dbReference>
<dbReference type="InterPro" id="IPR001584">
    <property type="entry name" value="Integrase_cat-core"/>
</dbReference>
<reference evidence="4" key="1">
    <citation type="submission" date="2025-08" db="UniProtKB">
        <authorList>
            <consortium name="RefSeq"/>
        </authorList>
    </citation>
    <scope>IDENTIFICATION</scope>
    <source>
        <tissue evidence="4">Whole body</tissue>
    </source>
</reference>
<evidence type="ECO:0000259" key="2">
    <source>
        <dbReference type="PROSITE" id="PS50994"/>
    </source>
</evidence>
<dbReference type="GO" id="GO:0071897">
    <property type="term" value="P:DNA biosynthetic process"/>
    <property type="evidence" value="ECO:0007669"/>
    <property type="project" value="UniProtKB-ARBA"/>
</dbReference>
<feature type="compositionally biased region" description="Low complexity" evidence="1">
    <location>
        <begin position="304"/>
        <end position="327"/>
    </location>
</feature>
<dbReference type="SUPFAM" id="SSF53098">
    <property type="entry name" value="Ribonuclease H-like"/>
    <property type="match status" value="1"/>
</dbReference>
<dbReference type="InterPro" id="IPR012337">
    <property type="entry name" value="RNaseH-like_sf"/>
</dbReference>
<feature type="region of interest" description="Disordered" evidence="1">
    <location>
        <begin position="1542"/>
        <end position="1563"/>
    </location>
</feature>
<feature type="region of interest" description="Disordered" evidence="1">
    <location>
        <begin position="304"/>
        <end position="331"/>
    </location>
</feature>
<dbReference type="Gene3D" id="3.30.420.10">
    <property type="entry name" value="Ribonuclease H-like superfamily/Ribonuclease H"/>
    <property type="match status" value="1"/>
</dbReference>
<protein>
    <submittedName>
        <fullName evidence="4">Uncharacterized protein LOC112464731</fullName>
    </submittedName>
</protein>
<dbReference type="Proteomes" id="UP000504618">
    <property type="component" value="Unplaced"/>
</dbReference>
<dbReference type="GO" id="GO:0015074">
    <property type="term" value="P:DNA integration"/>
    <property type="evidence" value="ECO:0007669"/>
    <property type="project" value="InterPro"/>
</dbReference>
<dbReference type="Pfam" id="PF17921">
    <property type="entry name" value="Integrase_H2C2"/>
    <property type="match status" value="1"/>
</dbReference>
<dbReference type="Pfam" id="PF03564">
    <property type="entry name" value="DUF1759"/>
    <property type="match status" value="1"/>
</dbReference>
<dbReference type="OrthoDB" id="7550343at2759"/>
<proteinExistence type="predicted"/>
<evidence type="ECO:0000256" key="1">
    <source>
        <dbReference type="SAM" id="MobiDB-lite"/>
    </source>
</evidence>
<dbReference type="InterPro" id="IPR008042">
    <property type="entry name" value="Retrotrans_Pao"/>
</dbReference>
<dbReference type="Pfam" id="PF18701">
    <property type="entry name" value="DUF5641"/>
    <property type="match status" value="1"/>
</dbReference>
<dbReference type="PANTHER" id="PTHR47331">
    <property type="entry name" value="PHD-TYPE DOMAIN-CONTAINING PROTEIN"/>
    <property type="match status" value="1"/>
</dbReference>
<evidence type="ECO:0000313" key="4">
    <source>
        <dbReference type="RefSeq" id="XP_024887654.1"/>
    </source>
</evidence>
<keyword evidence="3" id="KW-1185">Reference proteome</keyword>
<dbReference type="InterPro" id="IPR040676">
    <property type="entry name" value="DUF5641"/>
</dbReference>
<feature type="domain" description="Integrase catalytic" evidence="2">
    <location>
        <begin position="1266"/>
        <end position="1458"/>
    </location>
</feature>
<dbReference type="GO" id="GO:0003676">
    <property type="term" value="F:nucleic acid binding"/>
    <property type="evidence" value="ECO:0007669"/>
    <property type="project" value="InterPro"/>
</dbReference>
<gene>
    <name evidence="4" type="primary">LOC112464731</name>
</gene>
<accession>A0A6J1QY70</accession>
<dbReference type="InterPro" id="IPR005312">
    <property type="entry name" value="DUF1759"/>
</dbReference>
<dbReference type="InterPro" id="IPR043502">
    <property type="entry name" value="DNA/RNA_pol_sf"/>
</dbReference>
<dbReference type="Pfam" id="PF05380">
    <property type="entry name" value="Peptidase_A17"/>
    <property type="match status" value="1"/>
</dbReference>
<dbReference type="SUPFAM" id="SSF56672">
    <property type="entry name" value="DNA/RNA polymerases"/>
    <property type="match status" value="1"/>
</dbReference>